<dbReference type="Pfam" id="PF10350">
    <property type="entry name" value="DUF2428"/>
    <property type="match status" value="1"/>
</dbReference>
<feature type="domain" description="DUF2428" evidence="1">
    <location>
        <begin position="241"/>
        <end position="353"/>
    </location>
</feature>
<dbReference type="Proteomes" id="UP001159042">
    <property type="component" value="Unassembled WGS sequence"/>
</dbReference>
<dbReference type="GO" id="GO:0030488">
    <property type="term" value="P:tRNA methylation"/>
    <property type="evidence" value="ECO:0007669"/>
    <property type="project" value="TreeGrafter"/>
</dbReference>
<dbReference type="PANTHER" id="PTHR14387:SF0">
    <property type="entry name" value="DUF2428 DOMAIN-CONTAINING PROTEIN"/>
    <property type="match status" value="1"/>
</dbReference>
<evidence type="ECO:0000313" key="2">
    <source>
        <dbReference type="EMBL" id="KAJ8921131.1"/>
    </source>
</evidence>
<reference evidence="2 3" key="1">
    <citation type="journal article" date="2023" name="Insect Mol. Biol.">
        <title>Genome sequencing provides insights into the evolution of gene families encoding plant cell wall-degrading enzymes in longhorned beetles.</title>
        <authorList>
            <person name="Shin N.R."/>
            <person name="Okamura Y."/>
            <person name="Kirsch R."/>
            <person name="Pauchet Y."/>
        </authorList>
    </citation>
    <scope>NUCLEOTIDE SEQUENCE [LARGE SCALE GENOMIC DNA]</scope>
    <source>
        <strain evidence="2">EAD_L_NR</strain>
    </source>
</reference>
<keyword evidence="3" id="KW-1185">Reference proteome</keyword>
<organism evidence="2 3">
    <name type="scientific">Exocentrus adspersus</name>
    <dbReference type="NCBI Taxonomy" id="1586481"/>
    <lineage>
        <taxon>Eukaryota</taxon>
        <taxon>Metazoa</taxon>
        <taxon>Ecdysozoa</taxon>
        <taxon>Arthropoda</taxon>
        <taxon>Hexapoda</taxon>
        <taxon>Insecta</taxon>
        <taxon>Pterygota</taxon>
        <taxon>Neoptera</taxon>
        <taxon>Endopterygota</taxon>
        <taxon>Coleoptera</taxon>
        <taxon>Polyphaga</taxon>
        <taxon>Cucujiformia</taxon>
        <taxon>Chrysomeloidea</taxon>
        <taxon>Cerambycidae</taxon>
        <taxon>Lamiinae</taxon>
        <taxon>Acanthocinini</taxon>
        <taxon>Exocentrus</taxon>
    </lineage>
</organism>
<accession>A0AAV8W590</accession>
<dbReference type="InterPro" id="IPR051954">
    <property type="entry name" value="tRNA_methyltransferase_THADA"/>
</dbReference>
<dbReference type="InterPro" id="IPR019442">
    <property type="entry name" value="THADA/TRM732_DUF2428"/>
</dbReference>
<dbReference type="AlphaFoldDB" id="A0AAV8W590"/>
<evidence type="ECO:0000313" key="3">
    <source>
        <dbReference type="Proteomes" id="UP001159042"/>
    </source>
</evidence>
<dbReference type="PANTHER" id="PTHR14387">
    <property type="entry name" value="THADA/DEATH RECEPTOR INTERACTING PROTEIN"/>
    <property type="match status" value="1"/>
</dbReference>
<name>A0AAV8W590_9CUCU</name>
<proteinExistence type="predicted"/>
<protein>
    <recommendedName>
        <fullName evidence="1">DUF2428 domain-containing protein</fullName>
    </recommendedName>
</protein>
<dbReference type="GO" id="GO:0005829">
    <property type="term" value="C:cytosol"/>
    <property type="evidence" value="ECO:0007669"/>
    <property type="project" value="TreeGrafter"/>
</dbReference>
<evidence type="ECO:0000259" key="1">
    <source>
        <dbReference type="Pfam" id="PF10350"/>
    </source>
</evidence>
<sequence>MEKKDCYGCGDNLFYKVLKERGTWLFGSPQFYQELIDCYILNQASSIVLTKLFTKHVEAPGFINTINLKSVVEENCLETGLESEKRVKNFSEIVFQNQVCKDNIKFVEEITEYLNKLTVPQQIYLEKEIFRTVLYLQVVIRTLNELHGVIDKSLEIVEAVLKNNTAGRLEYKTLKILEAFINNIVWCIIDNTNILYTAIQKDKVIKHLIFIIQRSNMKKPLTLSVLALKNLALKMNGSDSEQNYKIQFVEDTLNSLSSGAPKSDLKIRRSPESRLVIHSMCCADSHPNKPLLKWVMDCLLKVISDPKAQDSVLASALHSIEILVSDNNLQNATLSFIPDIIIQCVELFARPSWIVRNADLQLIRAIIDRFYGVCLNVSDRPKSIEDLFVLFPVLSSYFYTILSSVKLDERAVLVFQFFSESQIKERIYATESTDSFLQLFLRIIQKYSNHYAKMAVYSYSSLCSPKAIRNEICSIIRFFKANFELLSKNVFANFVLLIQLLYVKYKKSFECSIDKENIRVIDFALNDLVQVLRKYDGSFFDLILFKTKSQSIVLQEFVHNFDENSFVDRLWLHNNITFLFVNARGTSISSVLRKILFRNISSCIQIKILTILISRFENNEFASCTVEEILGVLLEKSLSVDDADNYLLNCYFKTILLFYRFTNRFNVKNIIIPKTTSNMYKIMIFVLCLSGQNQQVNPQVYNIVSTKYMDFIYFTEELRNDTISTVPYLLENAPVELRLQLLKLVFYSALFGSTYLEAYKCISLISQKTYASVLVALKDFFSVQSLHGWLKDKTLVSRFFNDVVKYIPKHVQEIQSDGYYSEESDILVPKLFLERLVTNEIKKTGIFVVSFGDKTVVILIVDGEAGVKNICPSKLVHSKSSDKKFYRLVSVPYSFLSFGSVGIKVLNVENAVLTLKQ</sequence>
<comment type="caution">
    <text evidence="2">The sequence shown here is derived from an EMBL/GenBank/DDBJ whole genome shotgun (WGS) entry which is preliminary data.</text>
</comment>
<gene>
    <name evidence="2" type="ORF">NQ315_013601</name>
</gene>
<dbReference type="EMBL" id="JANEYG010000011">
    <property type="protein sequence ID" value="KAJ8921131.1"/>
    <property type="molecule type" value="Genomic_DNA"/>
</dbReference>